<evidence type="ECO:0000313" key="2">
    <source>
        <dbReference type="EMBL" id="SEH89047.1"/>
    </source>
</evidence>
<accession>A0A1H6LK89</accession>
<dbReference type="KEGG" id="agl:PYTT_1486"/>
<proteinExistence type="predicted"/>
<feature type="domain" description="MGS-like" evidence="1">
    <location>
        <begin position="1"/>
        <end position="97"/>
    </location>
</feature>
<keyword evidence="3" id="KW-1185">Reference proteome</keyword>
<reference evidence="3" key="1">
    <citation type="submission" date="2016-09" db="EMBL/GenBank/DDBJ databases">
        <authorList>
            <person name="Koehorst J."/>
        </authorList>
    </citation>
    <scope>NUCLEOTIDE SEQUENCE [LARGE SCALE GENOMIC DNA]</scope>
</reference>
<evidence type="ECO:0000313" key="3">
    <source>
        <dbReference type="Proteomes" id="UP000176204"/>
    </source>
</evidence>
<dbReference type="Pfam" id="PF02142">
    <property type="entry name" value="MGS"/>
    <property type="match status" value="1"/>
</dbReference>
<organism evidence="2 3">
    <name type="scientific">Akkermansia glycaniphila</name>
    <dbReference type="NCBI Taxonomy" id="1679444"/>
    <lineage>
        <taxon>Bacteria</taxon>
        <taxon>Pseudomonadati</taxon>
        <taxon>Verrucomicrobiota</taxon>
        <taxon>Verrucomicrobiia</taxon>
        <taxon>Verrucomicrobiales</taxon>
        <taxon>Akkermansiaceae</taxon>
        <taxon>Akkermansia</taxon>
    </lineage>
</organism>
<dbReference type="Gene3D" id="3.40.50.1380">
    <property type="entry name" value="Methylglyoxal synthase-like domain"/>
    <property type="match status" value="1"/>
</dbReference>
<dbReference type="SUPFAM" id="SSF52335">
    <property type="entry name" value="Methylglyoxal synthase-like"/>
    <property type="match status" value="1"/>
</dbReference>
<dbReference type="InterPro" id="IPR036914">
    <property type="entry name" value="MGS-like_dom_sf"/>
</dbReference>
<name>A0A1H6LK89_9BACT</name>
<dbReference type="AlphaFoldDB" id="A0A1H6LK89"/>
<dbReference type="STRING" id="1679444.PYTT_1486"/>
<dbReference type="Proteomes" id="UP000176204">
    <property type="component" value="Chromosome I"/>
</dbReference>
<evidence type="ECO:0000259" key="1">
    <source>
        <dbReference type="PROSITE" id="PS51855"/>
    </source>
</evidence>
<sequence length="97" mass="10761">MIRLLQHDIECERAYKVHEGRRPNIVDRIKNGDIVFIINTPGSHDTRADEIAIRASAVGNKISYCTNLTSARACVTAVRCIKGKVAGLKTIQEYHGV</sequence>
<gene>
    <name evidence="2" type="ORF">PYTT_1486</name>
</gene>
<dbReference type="EMBL" id="LT629973">
    <property type="protein sequence ID" value="SEH89047.1"/>
    <property type="molecule type" value="Genomic_DNA"/>
</dbReference>
<dbReference type="SMART" id="SM00851">
    <property type="entry name" value="MGS"/>
    <property type="match status" value="1"/>
</dbReference>
<dbReference type="InterPro" id="IPR011607">
    <property type="entry name" value="MGS-like_dom"/>
</dbReference>
<dbReference type="PROSITE" id="PS51855">
    <property type="entry name" value="MGS"/>
    <property type="match status" value="1"/>
</dbReference>
<protein>
    <submittedName>
        <fullName evidence="2">Methylglyoxal synthase-like domain</fullName>
    </submittedName>
</protein>